<dbReference type="CDD" id="cd07989">
    <property type="entry name" value="LPLAT_AGPAT-like"/>
    <property type="match status" value="1"/>
</dbReference>
<dbReference type="RefSeq" id="WP_186816157.1">
    <property type="nucleotide sequence ID" value="NZ_BJXB01000021.1"/>
</dbReference>
<evidence type="ECO:0000313" key="3">
    <source>
        <dbReference type="Proteomes" id="UP000321306"/>
    </source>
</evidence>
<comment type="caution">
    <text evidence="2">The sequence shown here is derived from an EMBL/GenBank/DDBJ whole genome shotgun (WGS) entry which is preliminary data.</text>
</comment>
<organism evidence="2 3">
    <name type="scientific">Deinococcus cellulosilyticus (strain DSM 18568 / NBRC 106333 / KACC 11606 / 5516J-15)</name>
    <dbReference type="NCBI Taxonomy" id="1223518"/>
    <lineage>
        <taxon>Bacteria</taxon>
        <taxon>Thermotogati</taxon>
        <taxon>Deinococcota</taxon>
        <taxon>Deinococci</taxon>
        <taxon>Deinococcales</taxon>
        <taxon>Deinococcaceae</taxon>
        <taxon>Deinococcus</taxon>
    </lineage>
</organism>
<dbReference type="GO" id="GO:0016746">
    <property type="term" value="F:acyltransferase activity"/>
    <property type="evidence" value="ECO:0007669"/>
    <property type="project" value="UniProtKB-KW"/>
</dbReference>
<dbReference type="Pfam" id="PF01553">
    <property type="entry name" value="Acyltransferase"/>
    <property type="match status" value="1"/>
</dbReference>
<dbReference type="EMBL" id="BJXB01000021">
    <property type="protein sequence ID" value="GEM48514.1"/>
    <property type="molecule type" value="Genomic_DNA"/>
</dbReference>
<evidence type="ECO:0000259" key="1">
    <source>
        <dbReference type="SMART" id="SM00563"/>
    </source>
</evidence>
<feature type="domain" description="Phospholipid/glycerol acyltransferase" evidence="1">
    <location>
        <begin position="35"/>
        <end position="140"/>
    </location>
</feature>
<name>A0A511N6P2_DEIC1</name>
<dbReference type="AlphaFoldDB" id="A0A511N6P2"/>
<dbReference type="Proteomes" id="UP000321306">
    <property type="component" value="Unassembled WGS sequence"/>
</dbReference>
<gene>
    <name evidence="2" type="ORF">DC3_41490</name>
</gene>
<dbReference type="SUPFAM" id="SSF69593">
    <property type="entry name" value="Glycerol-3-phosphate (1)-acyltransferase"/>
    <property type="match status" value="1"/>
</dbReference>
<protein>
    <submittedName>
        <fullName evidence="2">1-acyl-sn-glycerol-3-phosphate acyltransferase</fullName>
    </submittedName>
</protein>
<reference evidence="2 3" key="1">
    <citation type="submission" date="2019-07" db="EMBL/GenBank/DDBJ databases">
        <title>Whole genome shotgun sequence of Deinococcus cellulosilyticus NBRC 106333.</title>
        <authorList>
            <person name="Hosoyama A."/>
            <person name="Uohara A."/>
            <person name="Ohji S."/>
            <person name="Ichikawa N."/>
        </authorList>
    </citation>
    <scope>NUCLEOTIDE SEQUENCE [LARGE SCALE GENOMIC DNA]</scope>
    <source>
        <strain evidence="2 3">NBRC 106333</strain>
    </source>
</reference>
<keyword evidence="2" id="KW-0012">Acyltransferase</keyword>
<dbReference type="InterPro" id="IPR002123">
    <property type="entry name" value="Plipid/glycerol_acylTrfase"/>
</dbReference>
<keyword evidence="3" id="KW-1185">Reference proteome</keyword>
<evidence type="ECO:0000313" key="2">
    <source>
        <dbReference type="EMBL" id="GEM48514.1"/>
    </source>
</evidence>
<proteinExistence type="predicted"/>
<accession>A0A511N6P2</accession>
<sequence length="217" mass="23989">MGSLLEIFFKTVIRHTLRKGLRGVYLRGTLQTASVLLVPNHHSWWDGYVMGELCWHASRKPALLMLDRQLQKYPFLKSVGAISHLNLREALQALKSGRPLILFPEGAMRPAGPVKDLRPGVKWFARHSGCEVVPVALRVVLRGHQHPEAYISLGVPCAPAEVGEAINRLLAELDGALLVCDPETPLAGYQQIMRGVGSDSERLNLASLLLKKLLRLG</sequence>
<keyword evidence="2" id="KW-0808">Transferase</keyword>
<dbReference type="SMART" id="SM00563">
    <property type="entry name" value="PlsC"/>
    <property type="match status" value="1"/>
</dbReference>